<name>A0A1S2VHL1_9BACT</name>
<evidence type="ECO:0000313" key="3">
    <source>
        <dbReference type="Proteomes" id="UP000181790"/>
    </source>
</evidence>
<accession>A0A1S2VHL1</accession>
<gene>
    <name evidence="2" type="ORF">BLX24_14590</name>
</gene>
<sequence length="70" mass="7643">MPAYLMVVDGKVMTMDEVKKNKAIDPNTIERVDVRKNEPALVLAYGPEAANGVVFVTLKKTAVVKKDPGK</sequence>
<dbReference type="Proteomes" id="UP000181790">
    <property type="component" value="Unassembled WGS sequence"/>
</dbReference>
<dbReference type="SUPFAM" id="SSF56935">
    <property type="entry name" value="Porins"/>
    <property type="match status" value="1"/>
</dbReference>
<dbReference type="PROSITE" id="PS52016">
    <property type="entry name" value="TONB_DEPENDENT_REC_3"/>
    <property type="match status" value="1"/>
</dbReference>
<evidence type="ECO:0008006" key="4">
    <source>
        <dbReference type="Google" id="ProtNLM"/>
    </source>
</evidence>
<keyword evidence="1" id="KW-1134">Transmembrane beta strand</keyword>
<keyword evidence="3" id="KW-1185">Reference proteome</keyword>
<dbReference type="InterPro" id="IPR037066">
    <property type="entry name" value="Plug_dom_sf"/>
</dbReference>
<comment type="caution">
    <text evidence="2">The sequence shown here is derived from an EMBL/GenBank/DDBJ whole genome shotgun (WGS) entry which is preliminary data.</text>
</comment>
<dbReference type="GO" id="GO:0009279">
    <property type="term" value="C:cell outer membrane"/>
    <property type="evidence" value="ECO:0007669"/>
    <property type="project" value="UniProtKB-SubCell"/>
</dbReference>
<keyword evidence="1" id="KW-0812">Transmembrane</keyword>
<keyword evidence="1" id="KW-0472">Membrane</keyword>
<keyword evidence="1" id="KW-0813">Transport</keyword>
<organism evidence="2 3">
    <name type="scientific">Arsenicibacter rosenii</name>
    <dbReference type="NCBI Taxonomy" id="1750698"/>
    <lineage>
        <taxon>Bacteria</taxon>
        <taxon>Pseudomonadati</taxon>
        <taxon>Bacteroidota</taxon>
        <taxon>Cytophagia</taxon>
        <taxon>Cytophagales</taxon>
        <taxon>Spirosomataceae</taxon>
        <taxon>Arsenicibacter</taxon>
    </lineage>
</organism>
<dbReference type="EMBL" id="MORL01000007">
    <property type="protein sequence ID" value="OIN58234.1"/>
    <property type="molecule type" value="Genomic_DNA"/>
</dbReference>
<dbReference type="Gene3D" id="2.170.130.10">
    <property type="entry name" value="TonB-dependent receptor, plug domain"/>
    <property type="match status" value="1"/>
</dbReference>
<comment type="subcellular location">
    <subcellularLocation>
        <location evidence="1">Cell outer membrane</location>
        <topology evidence="1">Multi-pass membrane protein</topology>
    </subcellularLocation>
</comment>
<evidence type="ECO:0000313" key="2">
    <source>
        <dbReference type="EMBL" id="OIN58234.1"/>
    </source>
</evidence>
<keyword evidence="1" id="KW-0998">Cell outer membrane</keyword>
<protein>
    <recommendedName>
        <fullName evidence="4">TonB-dependent receptor plug domain-containing protein</fullName>
    </recommendedName>
</protein>
<proteinExistence type="inferred from homology"/>
<evidence type="ECO:0000256" key="1">
    <source>
        <dbReference type="PROSITE-ProRule" id="PRU01360"/>
    </source>
</evidence>
<dbReference type="InterPro" id="IPR039426">
    <property type="entry name" value="TonB-dep_rcpt-like"/>
</dbReference>
<reference evidence="2 3" key="1">
    <citation type="submission" date="2016-10" db="EMBL/GenBank/DDBJ databases">
        <title>Arsenicibacter rosenii gen. nov., sp. nov., an efficient arsenic-methylating bacterium isolated from an arsenic-contaminated paddy soil.</title>
        <authorList>
            <person name="Huang K."/>
        </authorList>
    </citation>
    <scope>NUCLEOTIDE SEQUENCE [LARGE SCALE GENOMIC DNA]</scope>
    <source>
        <strain evidence="2 3">SM-1</strain>
    </source>
</reference>
<comment type="similarity">
    <text evidence="1">Belongs to the TonB-dependent receptor family.</text>
</comment>
<dbReference type="AlphaFoldDB" id="A0A1S2VHL1"/>